<evidence type="ECO:0000313" key="1">
    <source>
        <dbReference type="EMBL" id="REG85817.1"/>
    </source>
</evidence>
<dbReference type="Proteomes" id="UP000256542">
    <property type="component" value="Unassembled WGS sequence"/>
</dbReference>
<evidence type="ECO:0000313" key="2">
    <source>
        <dbReference type="Proteomes" id="UP000256542"/>
    </source>
</evidence>
<dbReference type="AlphaFoldDB" id="A0A3E0DRN8"/>
<accession>A0A3E0DRN8</accession>
<protein>
    <submittedName>
        <fullName evidence="1">Uncharacterized protein</fullName>
    </submittedName>
</protein>
<keyword evidence="2" id="KW-1185">Reference proteome</keyword>
<gene>
    <name evidence="1" type="ORF">DFP81_102356</name>
</gene>
<name>A0A3E0DRN8_9GAMM</name>
<organism evidence="1 2">
    <name type="scientific">Marinomonas pollencensis</name>
    <dbReference type="NCBI Taxonomy" id="491954"/>
    <lineage>
        <taxon>Bacteria</taxon>
        <taxon>Pseudomonadati</taxon>
        <taxon>Pseudomonadota</taxon>
        <taxon>Gammaproteobacteria</taxon>
        <taxon>Oceanospirillales</taxon>
        <taxon>Oceanospirillaceae</taxon>
        <taxon>Marinomonas</taxon>
    </lineage>
</organism>
<dbReference type="EMBL" id="QUNG01000002">
    <property type="protein sequence ID" value="REG85817.1"/>
    <property type="molecule type" value="Genomic_DNA"/>
</dbReference>
<sequence length="103" mass="12037">MGKQVSDELSDVTYWLALQIAKDEHVIDLDSAYQGSAELDVLYQLLTSKAQLYWWRHYGIELSPVMVNNAFFRAVAMLHERRLEFNRSRHGADTSWVKELLHL</sequence>
<dbReference type="RefSeq" id="WP_115896589.1">
    <property type="nucleotide sequence ID" value="NZ_QUNG01000002.1"/>
</dbReference>
<proteinExistence type="predicted"/>
<reference evidence="1 2" key="1">
    <citation type="submission" date="2018-08" db="EMBL/GenBank/DDBJ databases">
        <title>Genomic Encyclopedia of Type Strains, Phase III (KMG-III): the genomes of soil and plant-associated and newly described type strains.</title>
        <authorList>
            <person name="Whitman W."/>
        </authorList>
    </citation>
    <scope>NUCLEOTIDE SEQUENCE [LARGE SCALE GENOMIC DNA]</scope>
    <source>
        <strain evidence="1 2">CECT 7375</strain>
    </source>
</reference>
<comment type="caution">
    <text evidence="1">The sequence shown here is derived from an EMBL/GenBank/DDBJ whole genome shotgun (WGS) entry which is preliminary data.</text>
</comment>
<dbReference type="OrthoDB" id="6105506at2"/>